<dbReference type="Pfam" id="PF13439">
    <property type="entry name" value="Glyco_transf_4"/>
    <property type="match status" value="1"/>
</dbReference>
<dbReference type="InterPro" id="IPR001296">
    <property type="entry name" value="Glyco_trans_1"/>
</dbReference>
<comment type="caution">
    <text evidence="3">The sequence shown here is derived from an EMBL/GenBank/DDBJ whole genome shotgun (WGS) entry which is preliminary data.</text>
</comment>
<proteinExistence type="predicted"/>
<dbReference type="InterPro" id="IPR028098">
    <property type="entry name" value="Glyco_trans_4-like_N"/>
</dbReference>
<dbReference type="Pfam" id="PF00534">
    <property type="entry name" value="Glycos_transf_1"/>
    <property type="match status" value="1"/>
</dbReference>
<gene>
    <name evidence="3" type="ORF">H7C19_30525</name>
</gene>
<accession>A0A7X0RWQ9</accession>
<keyword evidence="4" id="KW-1185">Reference proteome</keyword>
<dbReference type="Proteomes" id="UP000547209">
    <property type="component" value="Unassembled WGS sequence"/>
</dbReference>
<dbReference type="PANTHER" id="PTHR45947:SF3">
    <property type="entry name" value="SULFOQUINOVOSYL TRANSFERASE SQD2"/>
    <property type="match status" value="1"/>
</dbReference>
<dbReference type="GO" id="GO:0016757">
    <property type="term" value="F:glycosyltransferase activity"/>
    <property type="evidence" value="ECO:0007669"/>
    <property type="project" value="InterPro"/>
</dbReference>
<feature type="domain" description="Glycosyltransferase subfamily 4-like N-terminal" evidence="2">
    <location>
        <begin position="14"/>
        <end position="204"/>
    </location>
</feature>
<dbReference type="PANTHER" id="PTHR45947">
    <property type="entry name" value="SULFOQUINOVOSYL TRANSFERASE SQD2"/>
    <property type="match status" value="1"/>
</dbReference>
<dbReference type="RefSeq" id="WP_185672867.1">
    <property type="nucleotide sequence ID" value="NZ_JACJVP010000061.1"/>
</dbReference>
<dbReference type="InterPro" id="IPR050194">
    <property type="entry name" value="Glycosyltransferase_grp1"/>
</dbReference>
<organism evidence="3 4">
    <name type="scientific">Cohnella nanjingensis</name>
    <dbReference type="NCBI Taxonomy" id="1387779"/>
    <lineage>
        <taxon>Bacteria</taxon>
        <taxon>Bacillati</taxon>
        <taxon>Bacillota</taxon>
        <taxon>Bacilli</taxon>
        <taxon>Bacillales</taxon>
        <taxon>Paenibacillaceae</taxon>
        <taxon>Cohnella</taxon>
    </lineage>
</organism>
<keyword evidence="3" id="KW-0808">Transferase</keyword>
<dbReference type="EMBL" id="JACJVP010000061">
    <property type="protein sequence ID" value="MBB6675005.1"/>
    <property type="molecule type" value="Genomic_DNA"/>
</dbReference>
<evidence type="ECO:0000259" key="2">
    <source>
        <dbReference type="Pfam" id="PF13439"/>
    </source>
</evidence>
<sequence>MKILLATYWPVPHIGGVWPFMLQLRNRLETLGHEVDLLGNGDDSTNSFIQMIEPNRKISKDKLLPLLKAKLNLTSDPVFHANPLVQYAEFQRHMFELAAAYFNISDYDIIHTQDVISTTAMARVRQRSTALVATLHGCVAHEIRNIKHPTNYIAHTYYNAIEHTGATVAEITHVANQWLKRILTDEFKVPDEQLKVFPYGFDVDNFSKRMKEKADVEHPSDKKVIIFTGRLVELKGIHHLLAALGKLKAKRKDWVCWIVGDGAKKEELLNQSKTLGLEREVQFMGKRDDIPALLRLADIFVLPSLTENQSVSLIEAQIAGKATVVSKVGGLPEMVEHDVTGLLYPVGDIDALTRGLDKLLADEEYRTKLGMNAHKWGMKNWSMNAMTDNLLKVYKTAIEKRRQGRSL</sequence>
<feature type="domain" description="Glycosyl transferase family 1" evidence="1">
    <location>
        <begin position="211"/>
        <end position="376"/>
    </location>
</feature>
<protein>
    <submittedName>
        <fullName evidence="3">Glycosyltransferase family 4 protein</fullName>
    </submittedName>
</protein>
<name>A0A7X0RWQ9_9BACL</name>
<dbReference type="AlphaFoldDB" id="A0A7X0RWQ9"/>
<evidence type="ECO:0000259" key="1">
    <source>
        <dbReference type="Pfam" id="PF00534"/>
    </source>
</evidence>
<evidence type="ECO:0000313" key="4">
    <source>
        <dbReference type="Proteomes" id="UP000547209"/>
    </source>
</evidence>
<evidence type="ECO:0000313" key="3">
    <source>
        <dbReference type="EMBL" id="MBB6675005.1"/>
    </source>
</evidence>
<reference evidence="3 4" key="1">
    <citation type="submission" date="2020-08" db="EMBL/GenBank/DDBJ databases">
        <title>Cohnella phylogeny.</title>
        <authorList>
            <person name="Dunlap C."/>
        </authorList>
    </citation>
    <scope>NUCLEOTIDE SEQUENCE [LARGE SCALE GENOMIC DNA]</scope>
    <source>
        <strain evidence="3 4">DSM 28246</strain>
    </source>
</reference>
<dbReference type="CDD" id="cd03801">
    <property type="entry name" value="GT4_PimA-like"/>
    <property type="match status" value="1"/>
</dbReference>
<dbReference type="SUPFAM" id="SSF53756">
    <property type="entry name" value="UDP-Glycosyltransferase/glycogen phosphorylase"/>
    <property type="match status" value="1"/>
</dbReference>
<dbReference type="Gene3D" id="3.40.50.2000">
    <property type="entry name" value="Glycogen Phosphorylase B"/>
    <property type="match status" value="2"/>
</dbReference>